<accession>A0A4V6WJR1</accession>
<keyword evidence="1" id="KW-1133">Transmembrane helix</keyword>
<dbReference type="PANTHER" id="PTHR23028">
    <property type="entry name" value="ACETYLTRANSFERASE"/>
    <property type="match status" value="1"/>
</dbReference>
<sequence length="603" mass="69550">MIDLGGEAKSSGDSSDALLAESAATKSALTADLEVHPQETRLRSGNIRFLDIQEGSEDQADAEASSLLHADVETGGHDVDYSSPKTNRHWASQARSFWRRIVPRFREPSTPSQLPGFFKVLRLIFNYPEPGLELRSTAWLDGLRGLAAFEVFIFHYGDGWIMRRKAYGDPTRADMPAYWYTDKWYFLPVIRTFWASGDAAVCLFFAISGYVLSYRLLKLARQQRYDQLLTSLSSAIFRRAIRLYTPVLAETLILMLLCRWFGLPKPIDYEPAASLFLEFKTWFQSFVQLLLPLRYPDRFDKLMDRYDGGISWTIPLEYYGSLYVYTAVLFICRAPSIYVRRSLIAVMVLQSLIKDDWIAAQFVMGMAFADYQLERESRAAQQQLDSDDQPRWRRWLRPVCFICLFLFGFYLSGYSSHYRNEFEGDRRLAPLPFFEWVGRPVEWLGFYKDLQGDRDIQCFAALFSLIGIGETPGLRRILETRPIQYLGRISFGLYLCHIFVRAWLAWLPALCITLVGLDPLVQYKDRPDSENGRMFVAFLMNIVVSAFFNFLVGGMFERWLDKPSVSAGRLFERWCLSWGNNKAQQAGEPELQMQEVAVGDQVR</sequence>
<feature type="transmembrane region" description="Helical" evidence="1">
    <location>
        <begin position="535"/>
        <end position="556"/>
    </location>
</feature>
<feature type="transmembrane region" description="Helical" evidence="1">
    <location>
        <begin position="491"/>
        <end position="515"/>
    </location>
</feature>
<keyword evidence="1" id="KW-0472">Membrane</keyword>
<keyword evidence="1" id="KW-0812">Transmembrane</keyword>
<name>A0A4V6WJR1_9PEZI</name>
<dbReference type="OrthoDB" id="5819582at2759"/>
<proteinExistence type="predicted"/>
<evidence type="ECO:0000259" key="2">
    <source>
        <dbReference type="Pfam" id="PF01757"/>
    </source>
</evidence>
<reference evidence="3 4" key="1">
    <citation type="submission" date="2017-03" db="EMBL/GenBank/DDBJ databases">
        <title>Genomes of endolithic fungi from Antarctica.</title>
        <authorList>
            <person name="Coleine C."/>
            <person name="Masonjones S."/>
            <person name="Stajich J.E."/>
        </authorList>
    </citation>
    <scope>NUCLEOTIDE SEQUENCE [LARGE SCALE GENOMIC DNA]</scope>
    <source>
        <strain evidence="3 4">CCFEE 6315</strain>
    </source>
</reference>
<evidence type="ECO:0000256" key="1">
    <source>
        <dbReference type="SAM" id="Phobius"/>
    </source>
</evidence>
<dbReference type="Pfam" id="PF01757">
    <property type="entry name" value="Acyl_transf_3"/>
    <property type="match status" value="1"/>
</dbReference>
<evidence type="ECO:0000313" key="3">
    <source>
        <dbReference type="EMBL" id="TKA26169.1"/>
    </source>
</evidence>
<feature type="transmembrane region" description="Helical" evidence="1">
    <location>
        <begin position="395"/>
        <end position="412"/>
    </location>
</feature>
<dbReference type="Proteomes" id="UP000308549">
    <property type="component" value="Unassembled WGS sequence"/>
</dbReference>
<feature type="transmembrane region" description="Helical" evidence="1">
    <location>
        <begin position="193"/>
        <end position="217"/>
    </location>
</feature>
<protein>
    <recommendedName>
        <fullName evidence="2">Acyltransferase 3 domain-containing protein</fullName>
    </recommendedName>
</protein>
<feature type="transmembrane region" description="Helical" evidence="1">
    <location>
        <begin position="316"/>
        <end position="338"/>
    </location>
</feature>
<gene>
    <name evidence="3" type="ORF">B0A50_04666</name>
</gene>
<dbReference type="PANTHER" id="PTHR23028:SF134">
    <property type="entry name" value="PUTATIVE (AFU_ORTHOLOGUE AFUA_4G08520)-RELATED"/>
    <property type="match status" value="1"/>
</dbReference>
<feature type="transmembrane region" description="Helical" evidence="1">
    <location>
        <begin position="243"/>
        <end position="263"/>
    </location>
</feature>
<dbReference type="AlphaFoldDB" id="A0A4V6WJR1"/>
<evidence type="ECO:0000313" key="4">
    <source>
        <dbReference type="Proteomes" id="UP000308549"/>
    </source>
</evidence>
<organism evidence="3 4">
    <name type="scientific">Salinomyces thailandicus</name>
    <dbReference type="NCBI Taxonomy" id="706561"/>
    <lineage>
        <taxon>Eukaryota</taxon>
        <taxon>Fungi</taxon>
        <taxon>Dikarya</taxon>
        <taxon>Ascomycota</taxon>
        <taxon>Pezizomycotina</taxon>
        <taxon>Dothideomycetes</taxon>
        <taxon>Dothideomycetidae</taxon>
        <taxon>Mycosphaerellales</taxon>
        <taxon>Teratosphaeriaceae</taxon>
        <taxon>Salinomyces</taxon>
    </lineage>
</organism>
<dbReference type="EMBL" id="NAJL01000030">
    <property type="protein sequence ID" value="TKA26169.1"/>
    <property type="molecule type" value="Genomic_DNA"/>
</dbReference>
<feature type="domain" description="Acyltransferase 3" evidence="2">
    <location>
        <begin position="138"/>
        <end position="509"/>
    </location>
</feature>
<dbReference type="GO" id="GO:0016747">
    <property type="term" value="F:acyltransferase activity, transferring groups other than amino-acyl groups"/>
    <property type="evidence" value="ECO:0007669"/>
    <property type="project" value="InterPro"/>
</dbReference>
<keyword evidence="4" id="KW-1185">Reference proteome</keyword>
<dbReference type="InterPro" id="IPR050879">
    <property type="entry name" value="Acyltransferase_3"/>
</dbReference>
<dbReference type="InterPro" id="IPR002656">
    <property type="entry name" value="Acyl_transf_3_dom"/>
</dbReference>
<comment type="caution">
    <text evidence="3">The sequence shown here is derived from an EMBL/GenBank/DDBJ whole genome shotgun (WGS) entry which is preliminary data.</text>
</comment>